<dbReference type="InterPro" id="IPR021836">
    <property type="entry name" value="DUF3429"/>
</dbReference>
<dbReference type="EMBL" id="UINC01059593">
    <property type="protein sequence ID" value="SVB83182.1"/>
    <property type="molecule type" value="Genomic_DNA"/>
</dbReference>
<feature type="transmembrane region" description="Helical" evidence="1">
    <location>
        <begin position="76"/>
        <end position="96"/>
    </location>
</feature>
<organism evidence="2">
    <name type="scientific">marine metagenome</name>
    <dbReference type="NCBI Taxonomy" id="408172"/>
    <lineage>
        <taxon>unclassified sequences</taxon>
        <taxon>metagenomes</taxon>
        <taxon>ecological metagenomes</taxon>
    </lineage>
</organism>
<dbReference type="PANTHER" id="PTHR15887">
    <property type="entry name" value="TRANSMEMBRANE PROTEIN 69"/>
    <property type="match status" value="1"/>
</dbReference>
<evidence type="ECO:0008006" key="3">
    <source>
        <dbReference type="Google" id="ProtNLM"/>
    </source>
</evidence>
<dbReference type="AlphaFoldDB" id="A0A382H7K0"/>
<keyword evidence="1" id="KW-1133">Transmembrane helix</keyword>
<keyword evidence="1" id="KW-0812">Transmembrane</keyword>
<reference evidence="2" key="1">
    <citation type="submission" date="2018-05" db="EMBL/GenBank/DDBJ databases">
        <authorList>
            <person name="Lanie J.A."/>
            <person name="Ng W.-L."/>
            <person name="Kazmierczak K.M."/>
            <person name="Andrzejewski T.M."/>
            <person name="Davidsen T.M."/>
            <person name="Wayne K.J."/>
            <person name="Tettelin H."/>
            <person name="Glass J.I."/>
            <person name="Rusch D."/>
            <person name="Podicherti R."/>
            <person name="Tsui H.-C.T."/>
            <person name="Winkler M.E."/>
        </authorList>
    </citation>
    <scope>NUCLEOTIDE SEQUENCE</scope>
</reference>
<dbReference type="PANTHER" id="PTHR15887:SF1">
    <property type="entry name" value="TRANSMEMBRANE PROTEIN 69"/>
    <property type="match status" value="1"/>
</dbReference>
<evidence type="ECO:0000313" key="2">
    <source>
        <dbReference type="EMBL" id="SVB83182.1"/>
    </source>
</evidence>
<evidence type="ECO:0000256" key="1">
    <source>
        <dbReference type="SAM" id="Phobius"/>
    </source>
</evidence>
<gene>
    <name evidence="2" type="ORF">METZ01_LOCUS236036</name>
</gene>
<feature type="transmembrane region" description="Helical" evidence="1">
    <location>
        <begin position="45"/>
        <end position="64"/>
    </location>
</feature>
<proteinExistence type="predicted"/>
<sequence length="156" mass="16863">MLYKLEHLPRSAGFLSALGLVVFFGLALTVAFGGPSLALNAYLQLVHFGALVLSFVAAIQWGLGIAASSRGMSIPAWWFPGTVFPMILAWLALALLSPVFKIFLLALGFVVVFVLDTVSHTRGYAPTWYKGFRKFLTIGVLVSLLLALVAIRSSFS</sequence>
<protein>
    <recommendedName>
        <fullName evidence="3">DUF3429 domain-containing protein</fullName>
    </recommendedName>
</protein>
<feature type="transmembrane region" description="Helical" evidence="1">
    <location>
        <begin position="12"/>
        <end position="33"/>
    </location>
</feature>
<dbReference type="Pfam" id="PF11911">
    <property type="entry name" value="DUF3429"/>
    <property type="match status" value="1"/>
</dbReference>
<accession>A0A382H7K0</accession>
<name>A0A382H7K0_9ZZZZ</name>
<feature type="transmembrane region" description="Helical" evidence="1">
    <location>
        <begin position="102"/>
        <end position="119"/>
    </location>
</feature>
<feature type="transmembrane region" description="Helical" evidence="1">
    <location>
        <begin position="131"/>
        <end position="151"/>
    </location>
</feature>
<keyword evidence="1" id="KW-0472">Membrane</keyword>